<gene>
    <name evidence="1" type="ORF">HanXRQr2_Chr06g0268551</name>
</gene>
<name>A0A9K3IU78_HELAN</name>
<accession>A0A9K3IU78</accession>
<proteinExistence type="predicted"/>
<dbReference type="AlphaFoldDB" id="A0A9K3IU78"/>
<dbReference type="Gramene" id="mRNA:HanXRQr2_Chr06g0268551">
    <property type="protein sequence ID" value="mRNA:HanXRQr2_Chr06g0268551"/>
    <property type="gene ID" value="HanXRQr2_Chr06g0268551"/>
</dbReference>
<organism evidence="1 2">
    <name type="scientific">Helianthus annuus</name>
    <name type="common">Common sunflower</name>
    <dbReference type="NCBI Taxonomy" id="4232"/>
    <lineage>
        <taxon>Eukaryota</taxon>
        <taxon>Viridiplantae</taxon>
        <taxon>Streptophyta</taxon>
        <taxon>Embryophyta</taxon>
        <taxon>Tracheophyta</taxon>
        <taxon>Spermatophyta</taxon>
        <taxon>Magnoliopsida</taxon>
        <taxon>eudicotyledons</taxon>
        <taxon>Gunneridae</taxon>
        <taxon>Pentapetalae</taxon>
        <taxon>asterids</taxon>
        <taxon>campanulids</taxon>
        <taxon>Asterales</taxon>
        <taxon>Asteraceae</taxon>
        <taxon>Asteroideae</taxon>
        <taxon>Heliantheae alliance</taxon>
        <taxon>Heliantheae</taxon>
        <taxon>Helianthus</taxon>
    </lineage>
</organism>
<keyword evidence="2" id="KW-1185">Reference proteome</keyword>
<dbReference type="Proteomes" id="UP000215914">
    <property type="component" value="Unassembled WGS sequence"/>
</dbReference>
<comment type="caution">
    <text evidence="1">The sequence shown here is derived from an EMBL/GenBank/DDBJ whole genome shotgun (WGS) entry which is preliminary data.</text>
</comment>
<dbReference type="EMBL" id="MNCJ02000321">
    <property type="protein sequence ID" value="KAF5803201.1"/>
    <property type="molecule type" value="Genomic_DNA"/>
</dbReference>
<protein>
    <submittedName>
        <fullName evidence="1">Uncharacterized protein</fullName>
    </submittedName>
</protein>
<reference evidence="1" key="1">
    <citation type="journal article" date="2017" name="Nature">
        <title>The sunflower genome provides insights into oil metabolism, flowering and Asterid evolution.</title>
        <authorList>
            <person name="Badouin H."/>
            <person name="Gouzy J."/>
            <person name="Grassa C.J."/>
            <person name="Murat F."/>
            <person name="Staton S.E."/>
            <person name="Cottret L."/>
            <person name="Lelandais-Briere C."/>
            <person name="Owens G.L."/>
            <person name="Carrere S."/>
            <person name="Mayjonade B."/>
            <person name="Legrand L."/>
            <person name="Gill N."/>
            <person name="Kane N.C."/>
            <person name="Bowers J.E."/>
            <person name="Hubner S."/>
            <person name="Bellec A."/>
            <person name="Berard A."/>
            <person name="Berges H."/>
            <person name="Blanchet N."/>
            <person name="Boniface M.C."/>
            <person name="Brunel D."/>
            <person name="Catrice O."/>
            <person name="Chaidir N."/>
            <person name="Claudel C."/>
            <person name="Donnadieu C."/>
            <person name="Faraut T."/>
            <person name="Fievet G."/>
            <person name="Helmstetter N."/>
            <person name="King M."/>
            <person name="Knapp S.J."/>
            <person name="Lai Z."/>
            <person name="Le Paslier M.C."/>
            <person name="Lippi Y."/>
            <person name="Lorenzon L."/>
            <person name="Mandel J.R."/>
            <person name="Marage G."/>
            <person name="Marchand G."/>
            <person name="Marquand E."/>
            <person name="Bret-Mestries E."/>
            <person name="Morien E."/>
            <person name="Nambeesan S."/>
            <person name="Nguyen T."/>
            <person name="Pegot-Espagnet P."/>
            <person name="Pouilly N."/>
            <person name="Raftis F."/>
            <person name="Sallet E."/>
            <person name="Schiex T."/>
            <person name="Thomas J."/>
            <person name="Vandecasteele C."/>
            <person name="Vares D."/>
            <person name="Vear F."/>
            <person name="Vautrin S."/>
            <person name="Crespi M."/>
            <person name="Mangin B."/>
            <person name="Burke J.M."/>
            <person name="Salse J."/>
            <person name="Munos S."/>
            <person name="Vincourt P."/>
            <person name="Rieseberg L.H."/>
            <person name="Langlade N.B."/>
        </authorList>
    </citation>
    <scope>NUCLEOTIDE SEQUENCE</scope>
    <source>
        <tissue evidence="1">Leaves</tissue>
    </source>
</reference>
<evidence type="ECO:0000313" key="2">
    <source>
        <dbReference type="Proteomes" id="UP000215914"/>
    </source>
</evidence>
<reference evidence="1" key="2">
    <citation type="submission" date="2020-06" db="EMBL/GenBank/DDBJ databases">
        <title>Helianthus annuus Genome sequencing and assembly Release 2.</title>
        <authorList>
            <person name="Gouzy J."/>
            <person name="Langlade N."/>
            <person name="Munos S."/>
        </authorList>
    </citation>
    <scope>NUCLEOTIDE SEQUENCE</scope>
    <source>
        <tissue evidence="1">Leaves</tissue>
    </source>
</reference>
<sequence length="157" mass="16805">MMDGQVMSALDFLKCDDTSDVVFADAASAEGEDAVVRGAKHSSKVQVLDGGRKSDLPLVVGKDAKAAGKKVRGSKTPTKAIKSSSNVDPGEIYVPDWKVTVSDTFKSSIVCEDVRNDFAPPAVRASSFSMVDDEMISKLIMASCMFCFLILEGIARF</sequence>
<evidence type="ECO:0000313" key="1">
    <source>
        <dbReference type="EMBL" id="KAF5803201.1"/>
    </source>
</evidence>